<dbReference type="GO" id="GO:0008417">
    <property type="term" value="F:fucosyltransferase activity"/>
    <property type="evidence" value="ECO:0007669"/>
    <property type="project" value="InterPro"/>
</dbReference>
<comment type="caution">
    <text evidence="9">The sequence shown here is derived from an EMBL/GenBank/DDBJ whole genome shotgun (WGS) entry which is preliminary data.</text>
</comment>
<dbReference type="GO" id="GO:0032580">
    <property type="term" value="C:Golgi cisterna membrane"/>
    <property type="evidence" value="ECO:0007669"/>
    <property type="project" value="UniProtKB-SubCell"/>
</dbReference>
<keyword evidence="10" id="KW-1185">Reference proteome</keyword>
<gene>
    <name evidence="9" type="ORF">Pcinc_042583</name>
</gene>
<evidence type="ECO:0000313" key="10">
    <source>
        <dbReference type="Proteomes" id="UP001286313"/>
    </source>
</evidence>
<organism evidence="9 10">
    <name type="scientific">Petrolisthes cinctipes</name>
    <name type="common">Flat porcelain crab</name>
    <dbReference type="NCBI Taxonomy" id="88211"/>
    <lineage>
        <taxon>Eukaryota</taxon>
        <taxon>Metazoa</taxon>
        <taxon>Ecdysozoa</taxon>
        <taxon>Arthropoda</taxon>
        <taxon>Crustacea</taxon>
        <taxon>Multicrustacea</taxon>
        <taxon>Malacostraca</taxon>
        <taxon>Eumalacostraca</taxon>
        <taxon>Eucarida</taxon>
        <taxon>Decapoda</taxon>
        <taxon>Pleocyemata</taxon>
        <taxon>Anomura</taxon>
        <taxon>Galatheoidea</taxon>
        <taxon>Porcellanidae</taxon>
        <taxon>Petrolisthes</taxon>
    </lineage>
</organism>
<evidence type="ECO:0000256" key="4">
    <source>
        <dbReference type="ARBA" id="ARBA00022676"/>
    </source>
</evidence>
<dbReference type="InterPro" id="IPR055270">
    <property type="entry name" value="Glyco_tran_10_C"/>
</dbReference>
<dbReference type="Pfam" id="PF00852">
    <property type="entry name" value="Glyco_transf_10"/>
    <property type="match status" value="1"/>
</dbReference>
<keyword evidence="7" id="KW-0472">Membrane</keyword>
<dbReference type="GO" id="GO:0000139">
    <property type="term" value="C:Golgi membrane"/>
    <property type="evidence" value="ECO:0007669"/>
    <property type="project" value="UniProtKB-SubCell"/>
</dbReference>
<evidence type="ECO:0000256" key="3">
    <source>
        <dbReference type="ARBA" id="ARBA00008919"/>
    </source>
</evidence>
<sequence>MSSHAEAVSLLEKDLATLSDWDVAARVRERPGRHLVAWMASHCPTRSRREEYITLLQRYGRCGNLTCIRGSPLGGGCWQETLQYNYSFYLAFENSLCDHYITEKLYNPLVFHIVPVVWGGADYSQYLPPHSYIDARQYSPYELATLLMRLHTHPEEYARNDRGGYSAQEVNTHGKMWPPYCCYSVSIQCCPRTTSHTNIDHHLIPGSGGQHRRQHKRLH</sequence>
<keyword evidence="6 7" id="KW-0333">Golgi apparatus</keyword>
<keyword evidence="7" id="KW-0812">Transmembrane</keyword>
<reference evidence="9" key="1">
    <citation type="submission" date="2023-10" db="EMBL/GenBank/DDBJ databases">
        <title>Genome assemblies of two species of porcelain crab, Petrolisthes cinctipes and Petrolisthes manimaculis (Anomura: Porcellanidae).</title>
        <authorList>
            <person name="Angst P."/>
        </authorList>
    </citation>
    <scope>NUCLEOTIDE SEQUENCE</scope>
    <source>
        <strain evidence="9">PB745_01</strain>
        <tissue evidence="9">Gill</tissue>
    </source>
</reference>
<evidence type="ECO:0000256" key="6">
    <source>
        <dbReference type="ARBA" id="ARBA00023034"/>
    </source>
</evidence>
<keyword evidence="5 7" id="KW-0808">Transferase</keyword>
<dbReference type="EC" id="2.4.1.-" evidence="7"/>
<comment type="subcellular location">
    <subcellularLocation>
        <location evidence="1">Golgi apparatus membrane</location>
        <topology evidence="1">Single-pass type II membrane protein</topology>
    </subcellularLocation>
    <subcellularLocation>
        <location evidence="7">Golgi apparatus</location>
        <location evidence="7">Golgi stack membrane</location>
        <topology evidence="7">Single-pass type II membrane protein</topology>
    </subcellularLocation>
</comment>
<dbReference type="PANTHER" id="PTHR48438">
    <property type="entry name" value="ALPHA-(1,3)-FUCOSYLTRANSFERASE C-RELATED"/>
    <property type="match status" value="1"/>
</dbReference>
<proteinExistence type="inferred from homology"/>
<dbReference type="PANTHER" id="PTHR48438:SF1">
    <property type="entry name" value="ALPHA-(1,3)-FUCOSYLTRANSFERASE C-RELATED"/>
    <property type="match status" value="1"/>
</dbReference>
<dbReference type="InterPro" id="IPR001503">
    <property type="entry name" value="Glyco_trans_10"/>
</dbReference>
<evidence type="ECO:0000259" key="8">
    <source>
        <dbReference type="Pfam" id="PF00852"/>
    </source>
</evidence>
<protein>
    <recommendedName>
        <fullName evidence="7">Fucosyltransferase</fullName>
        <ecNumber evidence="7">2.4.1.-</ecNumber>
    </recommendedName>
</protein>
<comment type="similarity">
    <text evidence="3 7">Belongs to the glycosyltransferase 10 family.</text>
</comment>
<dbReference type="EMBL" id="JAWQEG010008229">
    <property type="protein sequence ID" value="KAK3850726.1"/>
    <property type="molecule type" value="Genomic_DNA"/>
</dbReference>
<name>A0AAE1BHE8_PETCI</name>
<feature type="domain" description="Fucosyltransferase C-terminal" evidence="8">
    <location>
        <begin position="34"/>
        <end position="159"/>
    </location>
</feature>
<evidence type="ECO:0000256" key="5">
    <source>
        <dbReference type="ARBA" id="ARBA00022679"/>
    </source>
</evidence>
<evidence type="ECO:0000313" key="9">
    <source>
        <dbReference type="EMBL" id="KAK3850726.1"/>
    </source>
</evidence>
<accession>A0AAE1BHE8</accession>
<evidence type="ECO:0000256" key="2">
    <source>
        <dbReference type="ARBA" id="ARBA00004922"/>
    </source>
</evidence>
<dbReference type="InterPro" id="IPR038577">
    <property type="entry name" value="GT10-like_C_sf"/>
</dbReference>
<comment type="pathway">
    <text evidence="2">Protein modification; protein glycosylation.</text>
</comment>
<dbReference type="Gene3D" id="3.40.50.11660">
    <property type="entry name" value="Glycosyl transferase family 10, C-terminal domain"/>
    <property type="match status" value="1"/>
</dbReference>
<keyword evidence="4 7" id="KW-0328">Glycosyltransferase</keyword>
<dbReference type="Proteomes" id="UP001286313">
    <property type="component" value="Unassembled WGS sequence"/>
</dbReference>
<dbReference type="SUPFAM" id="SSF53756">
    <property type="entry name" value="UDP-Glycosyltransferase/glycogen phosphorylase"/>
    <property type="match status" value="1"/>
</dbReference>
<evidence type="ECO:0000256" key="7">
    <source>
        <dbReference type="RuleBase" id="RU003832"/>
    </source>
</evidence>
<dbReference type="AlphaFoldDB" id="A0AAE1BHE8"/>
<evidence type="ECO:0000256" key="1">
    <source>
        <dbReference type="ARBA" id="ARBA00004323"/>
    </source>
</evidence>